<dbReference type="Proteomes" id="UP000821837">
    <property type="component" value="Chromosome 3"/>
</dbReference>
<feature type="region of interest" description="Disordered" evidence="3">
    <location>
        <begin position="174"/>
        <end position="193"/>
    </location>
</feature>
<keyword evidence="1 2" id="KW-0193">Cuticle</keyword>
<evidence type="ECO:0000256" key="1">
    <source>
        <dbReference type="ARBA" id="ARBA00022460"/>
    </source>
</evidence>
<dbReference type="Pfam" id="PF00379">
    <property type="entry name" value="Chitin_bind_4"/>
    <property type="match status" value="1"/>
</dbReference>
<dbReference type="AlphaFoldDB" id="A0A9D4Q2P5"/>
<reference evidence="4" key="2">
    <citation type="submission" date="2021-09" db="EMBL/GenBank/DDBJ databases">
        <authorList>
            <person name="Jia N."/>
            <person name="Wang J."/>
            <person name="Shi W."/>
            <person name="Du L."/>
            <person name="Sun Y."/>
            <person name="Zhan W."/>
            <person name="Jiang J."/>
            <person name="Wang Q."/>
            <person name="Zhang B."/>
            <person name="Ji P."/>
            <person name="Sakyi L.B."/>
            <person name="Cui X."/>
            <person name="Yuan T."/>
            <person name="Jiang B."/>
            <person name="Yang W."/>
            <person name="Lam T.T.-Y."/>
            <person name="Chang Q."/>
            <person name="Ding S."/>
            <person name="Wang X."/>
            <person name="Zhu J."/>
            <person name="Ruan X."/>
            <person name="Zhao L."/>
            <person name="Wei J."/>
            <person name="Que T."/>
            <person name="Du C."/>
            <person name="Cheng J."/>
            <person name="Dai P."/>
            <person name="Han X."/>
            <person name="Huang E."/>
            <person name="Gao Y."/>
            <person name="Liu J."/>
            <person name="Shao H."/>
            <person name="Ye R."/>
            <person name="Li L."/>
            <person name="Wei W."/>
            <person name="Wang X."/>
            <person name="Wang C."/>
            <person name="Huo Q."/>
            <person name="Li W."/>
            <person name="Guo W."/>
            <person name="Chen H."/>
            <person name="Chen S."/>
            <person name="Zhou L."/>
            <person name="Zhou L."/>
            <person name="Ni X."/>
            <person name="Tian J."/>
            <person name="Zhou Y."/>
            <person name="Sheng Y."/>
            <person name="Liu T."/>
            <person name="Pan Y."/>
            <person name="Xia L."/>
            <person name="Li J."/>
            <person name="Zhao F."/>
            <person name="Cao W."/>
        </authorList>
    </citation>
    <scope>NUCLEOTIDE SEQUENCE</scope>
    <source>
        <strain evidence="4">Rsan-2018</strain>
        <tissue evidence="4">Larvae</tissue>
    </source>
</reference>
<name>A0A9D4Q2P5_RHISA</name>
<feature type="compositionally biased region" description="Pro residues" evidence="3">
    <location>
        <begin position="180"/>
        <end position="193"/>
    </location>
</feature>
<dbReference type="PROSITE" id="PS51155">
    <property type="entry name" value="CHIT_BIND_RR_2"/>
    <property type="match status" value="1"/>
</dbReference>
<dbReference type="PANTHER" id="PTHR10380">
    <property type="entry name" value="CUTICLE PROTEIN"/>
    <property type="match status" value="1"/>
</dbReference>
<dbReference type="EMBL" id="JABSTV010001249">
    <property type="protein sequence ID" value="KAH7963365.1"/>
    <property type="molecule type" value="Genomic_DNA"/>
</dbReference>
<dbReference type="InterPro" id="IPR050468">
    <property type="entry name" value="Cuticle_Struct_Prot"/>
</dbReference>
<dbReference type="GO" id="GO:0062129">
    <property type="term" value="C:chitin-based extracellular matrix"/>
    <property type="evidence" value="ECO:0007669"/>
    <property type="project" value="TreeGrafter"/>
</dbReference>
<comment type="caution">
    <text evidence="4">The sequence shown here is derived from an EMBL/GenBank/DDBJ whole genome shotgun (WGS) entry which is preliminary data.</text>
</comment>
<evidence type="ECO:0000313" key="4">
    <source>
        <dbReference type="EMBL" id="KAH7963365.1"/>
    </source>
</evidence>
<evidence type="ECO:0000256" key="3">
    <source>
        <dbReference type="SAM" id="MobiDB-lite"/>
    </source>
</evidence>
<evidence type="ECO:0008006" key="6">
    <source>
        <dbReference type="Google" id="ProtNLM"/>
    </source>
</evidence>
<evidence type="ECO:0000256" key="2">
    <source>
        <dbReference type="PROSITE-ProRule" id="PRU00497"/>
    </source>
</evidence>
<feature type="region of interest" description="Disordered" evidence="3">
    <location>
        <begin position="1"/>
        <end position="22"/>
    </location>
</feature>
<dbReference type="GO" id="GO:0008010">
    <property type="term" value="F:structural constituent of chitin-based larval cuticle"/>
    <property type="evidence" value="ECO:0007669"/>
    <property type="project" value="TreeGrafter"/>
</dbReference>
<sequence>MWTSTVTDMFRSEQGDSNNIKTGSYGYRDVNGLYRRVNYVADANGFRATVDTNEPGNCPRCQRRRCLQALHRSFHRFPQDLHRELYLQATRLELRTPYNAGGYNATEDTDTTPTQALLELPDTLPYGSIGYTAGGPALGGQAYGGSAPYGYGAAGFNGGYVPGAYASAAGYGGLPSSSPRLPPPSLMTPYGEP</sequence>
<organism evidence="4 5">
    <name type="scientific">Rhipicephalus sanguineus</name>
    <name type="common">Brown dog tick</name>
    <name type="synonym">Ixodes sanguineus</name>
    <dbReference type="NCBI Taxonomy" id="34632"/>
    <lineage>
        <taxon>Eukaryota</taxon>
        <taxon>Metazoa</taxon>
        <taxon>Ecdysozoa</taxon>
        <taxon>Arthropoda</taxon>
        <taxon>Chelicerata</taxon>
        <taxon>Arachnida</taxon>
        <taxon>Acari</taxon>
        <taxon>Parasitiformes</taxon>
        <taxon>Ixodida</taxon>
        <taxon>Ixodoidea</taxon>
        <taxon>Ixodidae</taxon>
        <taxon>Rhipicephalinae</taxon>
        <taxon>Rhipicephalus</taxon>
        <taxon>Rhipicephalus</taxon>
    </lineage>
</organism>
<dbReference type="InterPro" id="IPR031311">
    <property type="entry name" value="CHIT_BIND_RR_consensus"/>
</dbReference>
<accession>A0A9D4Q2P5</accession>
<reference evidence="4" key="1">
    <citation type="journal article" date="2020" name="Cell">
        <title>Large-Scale Comparative Analyses of Tick Genomes Elucidate Their Genetic Diversity and Vector Capacities.</title>
        <authorList>
            <consortium name="Tick Genome and Microbiome Consortium (TIGMIC)"/>
            <person name="Jia N."/>
            <person name="Wang J."/>
            <person name="Shi W."/>
            <person name="Du L."/>
            <person name="Sun Y."/>
            <person name="Zhan W."/>
            <person name="Jiang J.F."/>
            <person name="Wang Q."/>
            <person name="Zhang B."/>
            <person name="Ji P."/>
            <person name="Bell-Sakyi L."/>
            <person name="Cui X.M."/>
            <person name="Yuan T.T."/>
            <person name="Jiang B.G."/>
            <person name="Yang W.F."/>
            <person name="Lam T.T."/>
            <person name="Chang Q.C."/>
            <person name="Ding S.J."/>
            <person name="Wang X.J."/>
            <person name="Zhu J.G."/>
            <person name="Ruan X.D."/>
            <person name="Zhao L."/>
            <person name="Wei J.T."/>
            <person name="Ye R.Z."/>
            <person name="Que T.C."/>
            <person name="Du C.H."/>
            <person name="Zhou Y.H."/>
            <person name="Cheng J.X."/>
            <person name="Dai P.F."/>
            <person name="Guo W.B."/>
            <person name="Han X.H."/>
            <person name="Huang E.J."/>
            <person name="Li L.F."/>
            <person name="Wei W."/>
            <person name="Gao Y.C."/>
            <person name="Liu J.Z."/>
            <person name="Shao H.Z."/>
            <person name="Wang X."/>
            <person name="Wang C.C."/>
            <person name="Yang T.C."/>
            <person name="Huo Q.B."/>
            <person name="Li W."/>
            <person name="Chen H.Y."/>
            <person name="Chen S.E."/>
            <person name="Zhou L.G."/>
            <person name="Ni X.B."/>
            <person name="Tian J.H."/>
            <person name="Sheng Y."/>
            <person name="Liu T."/>
            <person name="Pan Y.S."/>
            <person name="Xia L.Y."/>
            <person name="Li J."/>
            <person name="Zhao F."/>
            <person name="Cao W.C."/>
        </authorList>
    </citation>
    <scope>NUCLEOTIDE SEQUENCE</scope>
    <source>
        <strain evidence="4">Rsan-2018</strain>
    </source>
</reference>
<proteinExistence type="predicted"/>
<dbReference type="PROSITE" id="PS00233">
    <property type="entry name" value="CHIT_BIND_RR_1"/>
    <property type="match status" value="1"/>
</dbReference>
<protein>
    <recommendedName>
        <fullName evidence="6">Cuticle protein</fullName>
    </recommendedName>
</protein>
<dbReference type="InterPro" id="IPR000618">
    <property type="entry name" value="Insect_cuticle"/>
</dbReference>
<gene>
    <name evidence="4" type="ORF">HPB52_020759</name>
</gene>
<evidence type="ECO:0000313" key="5">
    <source>
        <dbReference type="Proteomes" id="UP000821837"/>
    </source>
</evidence>
<keyword evidence="5" id="KW-1185">Reference proteome</keyword>